<dbReference type="EMBL" id="FOFB01000017">
    <property type="protein sequence ID" value="SEQ85977.1"/>
    <property type="molecule type" value="Genomic_DNA"/>
</dbReference>
<dbReference type="PANTHER" id="PTHR36966">
    <property type="entry name" value="REP-ASSOCIATED TYROSINE TRANSPOSASE"/>
    <property type="match status" value="1"/>
</dbReference>
<gene>
    <name evidence="2" type="ORF">SAMN05444359_11760</name>
</gene>
<accession>A0A1H9JGT5</accession>
<dbReference type="OrthoDB" id="9794403at2"/>
<keyword evidence="3" id="KW-1185">Reference proteome</keyword>
<dbReference type="InterPro" id="IPR036515">
    <property type="entry name" value="Transposase_17_sf"/>
</dbReference>
<dbReference type="Gene3D" id="3.30.70.1290">
    <property type="entry name" value="Transposase IS200-like"/>
    <property type="match status" value="1"/>
</dbReference>
<evidence type="ECO:0000313" key="2">
    <source>
        <dbReference type="EMBL" id="SEQ85977.1"/>
    </source>
</evidence>
<proteinExistence type="predicted"/>
<dbReference type="InterPro" id="IPR002686">
    <property type="entry name" value="Transposase_17"/>
</dbReference>
<dbReference type="GO" id="GO:0006313">
    <property type="term" value="P:DNA transposition"/>
    <property type="evidence" value="ECO:0007669"/>
    <property type="project" value="InterPro"/>
</dbReference>
<reference evidence="3" key="1">
    <citation type="submission" date="2016-10" db="EMBL/GenBank/DDBJ databases">
        <authorList>
            <person name="Varghese N."/>
            <person name="Submissions S."/>
        </authorList>
    </citation>
    <scope>NUCLEOTIDE SEQUENCE [LARGE SCALE GENOMIC DNA]</scope>
    <source>
        <strain evidence="3">DSM 24740</strain>
    </source>
</reference>
<evidence type="ECO:0000259" key="1">
    <source>
        <dbReference type="SMART" id="SM01321"/>
    </source>
</evidence>
<dbReference type="GO" id="GO:0043565">
    <property type="term" value="F:sequence-specific DNA binding"/>
    <property type="evidence" value="ECO:0007669"/>
    <property type="project" value="TreeGrafter"/>
</dbReference>
<dbReference type="SMART" id="SM01321">
    <property type="entry name" value="Y1_Tnp"/>
    <property type="match status" value="1"/>
</dbReference>
<dbReference type="SUPFAM" id="SSF143422">
    <property type="entry name" value="Transposase IS200-like"/>
    <property type="match status" value="1"/>
</dbReference>
<protein>
    <recommendedName>
        <fullName evidence="1">Transposase IS200-like domain-containing protein</fullName>
    </recommendedName>
</protein>
<dbReference type="InterPro" id="IPR052715">
    <property type="entry name" value="RAYT_transposase"/>
</dbReference>
<dbReference type="RefSeq" id="WP_090170079.1">
    <property type="nucleotide sequence ID" value="NZ_FOFB01000017.1"/>
</dbReference>
<dbReference type="Proteomes" id="UP000199021">
    <property type="component" value="Unassembled WGS sequence"/>
</dbReference>
<dbReference type="GO" id="GO:0004803">
    <property type="term" value="F:transposase activity"/>
    <property type="evidence" value="ECO:0007669"/>
    <property type="project" value="InterPro"/>
</dbReference>
<evidence type="ECO:0000313" key="3">
    <source>
        <dbReference type="Proteomes" id="UP000199021"/>
    </source>
</evidence>
<name>A0A1H9JGT5_9BACT</name>
<feature type="domain" description="Transposase IS200-like" evidence="1">
    <location>
        <begin position="18"/>
        <end position="206"/>
    </location>
</feature>
<dbReference type="InParanoid" id="A0A1H9JGT5"/>
<organism evidence="2 3">
    <name type="scientific">Neolewinella agarilytica</name>
    <dbReference type="NCBI Taxonomy" id="478744"/>
    <lineage>
        <taxon>Bacteria</taxon>
        <taxon>Pseudomonadati</taxon>
        <taxon>Bacteroidota</taxon>
        <taxon>Saprospiria</taxon>
        <taxon>Saprospirales</taxon>
        <taxon>Lewinellaceae</taxon>
        <taxon>Neolewinella</taxon>
    </lineage>
</organism>
<dbReference type="PANTHER" id="PTHR36966:SF1">
    <property type="entry name" value="REP-ASSOCIATED TYROSINE TRANSPOSASE"/>
    <property type="match status" value="1"/>
</dbReference>
<sequence length="228" mass="26764">MPDNLTTFYTSNLPHLTPIGGTFFVTFRVKDTLPATMMKGMRLQFLKEVTAIKRRELPRQVRELEIAKARYRFFRNFDHRLDRAACSDTPLADPEVAKILTDKLHELDGELYDLIAYCIMPNHVHLLISLANQTVDEEQFYLSDKELSLTYRPLHEVMRRIKGSSSRLINQYLGRTGTAFWQKDSYDHFVRNARSFENIWWYILNNPVKAGLVAEVRDFAHTYWRVAC</sequence>
<dbReference type="STRING" id="478744.SAMN05444359_11760"/>
<dbReference type="AlphaFoldDB" id="A0A1H9JGT5"/>